<organism evidence="6 7">
    <name type="scientific">Fraxinus pennsylvanica</name>
    <dbReference type="NCBI Taxonomy" id="56036"/>
    <lineage>
        <taxon>Eukaryota</taxon>
        <taxon>Viridiplantae</taxon>
        <taxon>Streptophyta</taxon>
        <taxon>Embryophyta</taxon>
        <taxon>Tracheophyta</taxon>
        <taxon>Spermatophyta</taxon>
        <taxon>Magnoliopsida</taxon>
        <taxon>eudicotyledons</taxon>
        <taxon>Gunneridae</taxon>
        <taxon>Pentapetalae</taxon>
        <taxon>asterids</taxon>
        <taxon>lamiids</taxon>
        <taxon>Lamiales</taxon>
        <taxon>Oleaceae</taxon>
        <taxon>Oleeae</taxon>
        <taxon>Fraxinus</taxon>
    </lineage>
</organism>
<evidence type="ECO:0000256" key="1">
    <source>
        <dbReference type="ARBA" id="ARBA00022527"/>
    </source>
</evidence>
<protein>
    <submittedName>
        <fullName evidence="6">Uncharacterized protein</fullName>
    </submittedName>
</protein>
<gene>
    <name evidence="6" type="ORF">FPE_LOCUS16753</name>
</gene>
<evidence type="ECO:0000256" key="4">
    <source>
        <dbReference type="ARBA" id="ARBA00022777"/>
    </source>
</evidence>
<dbReference type="GO" id="GO:0005524">
    <property type="term" value="F:ATP binding"/>
    <property type="evidence" value="ECO:0007669"/>
    <property type="project" value="UniProtKB-KW"/>
</dbReference>
<proteinExistence type="predicted"/>
<evidence type="ECO:0000256" key="3">
    <source>
        <dbReference type="ARBA" id="ARBA00022741"/>
    </source>
</evidence>
<dbReference type="Proteomes" id="UP000834106">
    <property type="component" value="Chromosome 10"/>
</dbReference>
<dbReference type="GO" id="GO:0030154">
    <property type="term" value="P:cell differentiation"/>
    <property type="evidence" value="ECO:0007669"/>
    <property type="project" value="TreeGrafter"/>
</dbReference>
<keyword evidence="7" id="KW-1185">Reference proteome</keyword>
<dbReference type="AlphaFoldDB" id="A0AAD1ZM92"/>
<sequence length="153" mass="17559">MTLSFIFYVFQKCLPAQAVHFVCHFFQYSPNLRYTALEACVHPFFDKLRDPNTHLPNGRPLPPLFNFKSQGEARTPGWKQDCAPVPGEAETPRWGPDCTPVLEEAELWLRTYLELKAGKHTVEMKLELQAGTQNVLQLQTNLKLKAETMKLEL</sequence>
<dbReference type="GO" id="GO:0004674">
    <property type="term" value="F:protein serine/threonine kinase activity"/>
    <property type="evidence" value="ECO:0007669"/>
    <property type="project" value="UniProtKB-KW"/>
</dbReference>
<dbReference type="EMBL" id="OU503045">
    <property type="protein sequence ID" value="CAI9769537.1"/>
    <property type="molecule type" value="Genomic_DNA"/>
</dbReference>
<keyword evidence="3" id="KW-0547">Nucleotide-binding</keyword>
<dbReference type="PANTHER" id="PTHR24057">
    <property type="entry name" value="GLYCOGEN SYNTHASE KINASE-3 ALPHA"/>
    <property type="match status" value="1"/>
</dbReference>
<evidence type="ECO:0000256" key="5">
    <source>
        <dbReference type="ARBA" id="ARBA00022840"/>
    </source>
</evidence>
<dbReference type="Gene3D" id="1.10.510.10">
    <property type="entry name" value="Transferase(Phosphotransferase) domain 1"/>
    <property type="match status" value="1"/>
</dbReference>
<dbReference type="GO" id="GO:0007165">
    <property type="term" value="P:signal transduction"/>
    <property type="evidence" value="ECO:0007669"/>
    <property type="project" value="TreeGrafter"/>
</dbReference>
<dbReference type="GO" id="GO:0005737">
    <property type="term" value="C:cytoplasm"/>
    <property type="evidence" value="ECO:0007669"/>
    <property type="project" value="TreeGrafter"/>
</dbReference>
<dbReference type="GO" id="GO:0005634">
    <property type="term" value="C:nucleus"/>
    <property type="evidence" value="ECO:0007669"/>
    <property type="project" value="TreeGrafter"/>
</dbReference>
<keyword evidence="2" id="KW-0808">Transferase</keyword>
<keyword evidence="1" id="KW-0723">Serine/threonine-protein kinase</keyword>
<keyword evidence="4" id="KW-0418">Kinase</keyword>
<dbReference type="InterPro" id="IPR050591">
    <property type="entry name" value="GSK-3"/>
</dbReference>
<dbReference type="InterPro" id="IPR011009">
    <property type="entry name" value="Kinase-like_dom_sf"/>
</dbReference>
<name>A0AAD1ZM92_9LAMI</name>
<dbReference type="PANTHER" id="PTHR24057:SF40">
    <property type="entry name" value="SHAGGY-RELATED PROTEIN KINASE DELTA-RELATED"/>
    <property type="match status" value="1"/>
</dbReference>
<dbReference type="SUPFAM" id="SSF56112">
    <property type="entry name" value="Protein kinase-like (PK-like)"/>
    <property type="match status" value="1"/>
</dbReference>
<accession>A0AAD1ZM92</accession>
<evidence type="ECO:0000256" key="2">
    <source>
        <dbReference type="ARBA" id="ARBA00022679"/>
    </source>
</evidence>
<reference evidence="6" key="1">
    <citation type="submission" date="2023-05" db="EMBL/GenBank/DDBJ databases">
        <authorList>
            <person name="Huff M."/>
        </authorList>
    </citation>
    <scope>NUCLEOTIDE SEQUENCE</scope>
</reference>
<evidence type="ECO:0000313" key="6">
    <source>
        <dbReference type="EMBL" id="CAI9769537.1"/>
    </source>
</evidence>
<keyword evidence="5" id="KW-0067">ATP-binding</keyword>
<evidence type="ECO:0000313" key="7">
    <source>
        <dbReference type="Proteomes" id="UP000834106"/>
    </source>
</evidence>